<keyword evidence="25" id="KW-1185">Reference proteome</keyword>
<dbReference type="GO" id="GO:0046872">
    <property type="term" value="F:metal ion binding"/>
    <property type="evidence" value="ECO:0007669"/>
    <property type="project" value="UniProtKB-KW"/>
</dbReference>
<dbReference type="GO" id="GO:0005737">
    <property type="term" value="C:cytoplasm"/>
    <property type="evidence" value="ECO:0007669"/>
    <property type="project" value="UniProtKB-SubCell"/>
</dbReference>
<dbReference type="KEGG" id="pgin:FRZ67_08795"/>
<evidence type="ECO:0000256" key="15">
    <source>
        <dbReference type="ARBA" id="ARBA00023012"/>
    </source>
</evidence>
<dbReference type="PROSITE" id="PS50109">
    <property type="entry name" value="HIS_KIN"/>
    <property type="match status" value="1"/>
</dbReference>
<comment type="subcellular location">
    <subcellularLocation>
        <location evidence="3">Cytoplasm</location>
    </subcellularLocation>
</comment>
<dbReference type="AlphaFoldDB" id="A0A5B8V829"/>
<comment type="function">
    <text evidence="17">Member of the two-component regulatory system NreB/NreC involved in the control of dissimilatory nitrate/nitrite reduction in response to oxygen. NreB functions as a direct oxygen sensor histidine kinase which is autophosphorylated, in the absence of oxygen, probably at the conserved histidine residue, and transfers its phosphate group probably to a conserved aspartate residue of NreC. NreB/NreC activates the expression of the nitrate (narGHJI) and nitrite (nir) reductase operons, as well as the putative nitrate transporter gene narT.</text>
</comment>
<sequence length="601" mass="67469">MKFLTAAISFILFILPASFFAQPGKIDSLRAVIKNAKDSNAVMHACMSLSAEYNLKNFDENLVYGFRGLSIAKAKNDSVSIANFLHNIGTDYYLKGRYDSAANYYYKSAAILESKNELAGLASVYNNLAQLYRKIGPYSRSHEFYNKAMSLYRQLNDKGGISTIYNESGVLDEYEGNFEEAIKSYKASLDICKEMNNQQGIAYSLNFIAGAYAQMRKFKEAEDYNAQSLRIREQMKDSFAIALTYTDFGSIYNAEGKFDKAEENILKANEVAQALGYIDLLRNNFNELSAIEASKGDYKKSLDYFKQAAVLKDSIYKTETAKEVEELSVKFETAEKEKQIQQQQFEIKQRNYWIIAISVLLLLGSLLGYSNYHRYKLKQQAHLQAEIMKQQDQATKAVIEAEEKERKRIAGELHDGVGQMMSAAKMNLSAMKSNLPFASADQKNNFEKIESLIDESCLEVRTVSHNMMPNALLKAGLAAAVRTFIDKIDKHVIKINLYTEGLNERIDSNIETVLYRVVQECVNNVIKHANASLLDISLIKDNDGISVTIEDNGKGFDTSGITEFEGIGLKNIKSRIDFLKGTIEWNSAPGGGTLVAMHIPV</sequence>
<evidence type="ECO:0000256" key="19">
    <source>
        <dbReference type="PROSITE-ProRule" id="PRU00339"/>
    </source>
</evidence>
<dbReference type="GO" id="GO:0005524">
    <property type="term" value="F:ATP binding"/>
    <property type="evidence" value="ECO:0007669"/>
    <property type="project" value="UniProtKB-KW"/>
</dbReference>
<evidence type="ECO:0000256" key="9">
    <source>
        <dbReference type="ARBA" id="ARBA00022679"/>
    </source>
</evidence>
<dbReference type="InterPro" id="IPR011712">
    <property type="entry name" value="Sig_transdc_His_kin_sub3_dim/P"/>
</dbReference>
<keyword evidence="11" id="KW-0547">Nucleotide-binding</keyword>
<dbReference type="Gene3D" id="3.30.565.10">
    <property type="entry name" value="Histidine kinase-like ATPase, C-terminal domain"/>
    <property type="match status" value="1"/>
</dbReference>
<evidence type="ECO:0000256" key="2">
    <source>
        <dbReference type="ARBA" id="ARBA00001966"/>
    </source>
</evidence>
<feature type="repeat" description="TPR" evidence="19">
    <location>
        <begin position="122"/>
        <end position="155"/>
    </location>
</feature>
<accession>A0A5B8V829</accession>
<evidence type="ECO:0000256" key="10">
    <source>
        <dbReference type="ARBA" id="ARBA00022723"/>
    </source>
</evidence>
<name>A0A5B8V829_9BACT</name>
<evidence type="ECO:0000256" key="11">
    <source>
        <dbReference type="ARBA" id="ARBA00022741"/>
    </source>
</evidence>
<dbReference type="InterPro" id="IPR003594">
    <property type="entry name" value="HATPase_dom"/>
</dbReference>
<evidence type="ECO:0000256" key="7">
    <source>
        <dbReference type="ARBA" id="ARBA00022490"/>
    </source>
</evidence>
<dbReference type="SMART" id="SM00028">
    <property type="entry name" value="TPR"/>
    <property type="match status" value="6"/>
</dbReference>
<evidence type="ECO:0000256" key="22">
    <source>
        <dbReference type="SAM" id="SignalP"/>
    </source>
</evidence>
<feature type="domain" description="Histidine kinase" evidence="23">
    <location>
        <begin position="408"/>
        <end position="601"/>
    </location>
</feature>
<dbReference type="Pfam" id="PF02518">
    <property type="entry name" value="HATPase_c"/>
    <property type="match status" value="1"/>
</dbReference>
<evidence type="ECO:0000256" key="13">
    <source>
        <dbReference type="ARBA" id="ARBA00022840"/>
    </source>
</evidence>
<evidence type="ECO:0000256" key="21">
    <source>
        <dbReference type="SAM" id="Phobius"/>
    </source>
</evidence>
<proteinExistence type="predicted"/>
<evidence type="ECO:0000256" key="14">
    <source>
        <dbReference type="ARBA" id="ARBA00023004"/>
    </source>
</evidence>
<keyword evidence="7" id="KW-0963">Cytoplasm</keyword>
<protein>
    <recommendedName>
        <fullName evidence="5">Oxygen sensor histidine kinase NreB</fullName>
        <ecNumber evidence="4">2.7.13.3</ecNumber>
    </recommendedName>
    <alternativeName>
        <fullName evidence="18">Nitrogen regulation protein B</fullName>
    </alternativeName>
</protein>
<dbReference type="Gene3D" id="1.25.40.10">
    <property type="entry name" value="Tetratricopeptide repeat domain"/>
    <property type="match status" value="2"/>
</dbReference>
<evidence type="ECO:0000313" key="25">
    <source>
        <dbReference type="Proteomes" id="UP000321533"/>
    </source>
</evidence>
<keyword evidence="21" id="KW-0472">Membrane</keyword>
<reference evidence="24 25" key="1">
    <citation type="journal article" date="2016" name="Int. J. Syst. Evol. Microbiol.">
        <title>Panacibacter ginsenosidivorans gen. nov., sp. nov., with ginsenoside converting activity isolated from soil of a ginseng field.</title>
        <authorList>
            <person name="Siddiqi M.Z."/>
            <person name="Muhammad Shafi S."/>
            <person name="Choi K.D."/>
            <person name="Im W.T."/>
        </authorList>
    </citation>
    <scope>NUCLEOTIDE SEQUENCE [LARGE SCALE GENOMIC DNA]</scope>
    <source>
        <strain evidence="24 25">Gsoil1550</strain>
    </source>
</reference>
<feature type="coiled-coil region" evidence="20">
    <location>
        <begin position="317"/>
        <end position="351"/>
    </location>
</feature>
<dbReference type="GO" id="GO:0016020">
    <property type="term" value="C:membrane"/>
    <property type="evidence" value="ECO:0007669"/>
    <property type="project" value="InterPro"/>
</dbReference>
<feature type="transmembrane region" description="Helical" evidence="21">
    <location>
        <begin position="352"/>
        <end position="372"/>
    </location>
</feature>
<dbReference type="RefSeq" id="WP_147189196.1">
    <property type="nucleotide sequence ID" value="NZ_CP042435.1"/>
</dbReference>
<dbReference type="Pfam" id="PF07730">
    <property type="entry name" value="HisKA_3"/>
    <property type="match status" value="1"/>
</dbReference>
<keyword evidence="14" id="KW-0408">Iron</keyword>
<keyword evidence="19" id="KW-0802">TPR repeat</keyword>
<evidence type="ECO:0000256" key="18">
    <source>
        <dbReference type="ARBA" id="ARBA00030800"/>
    </source>
</evidence>
<dbReference type="Gene3D" id="1.20.5.1930">
    <property type="match status" value="1"/>
</dbReference>
<evidence type="ECO:0000256" key="20">
    <source>
        <dbReference type="SAM" id="Coils"/>
    </source>
</evidence>
<evidence type="ECO:0000256" key="1">
    <source>
        <dbReference type="ARBA" id="ARBA00000085"/>
    </source>
</evidence>
<dbReference type="PANTHER" id="PTHR24421">
    <property type="entry name" value="NITRATE/NITRITE SENSOR PROTEIN NARX-RELATED"/>
    <property type="match status" value="1"/>
</dbReference>
<keyword evidence="6" id="KW-0004">4Fe-4S</keyword>
<dbReference type="GO" id="GO:0000155">
    <property type="term" value="F:phosphorelay sensor kinase activity"/>
    <property type="evidence" value="ECO:0007669"/>
    <property type="project" value="InterPro"/>
</dbReference>
<dbReference type="GO" id="GO:0051539">
    <property type="term" value="F:4 iron, 4 sulfur cluster binding"/>
    <property type="evidence" value="ECO:0007669"/>
    <property type="project" value="UniProtKB-KW"/>
</dbReference>
<keyword evidence="21" id="KW-1133">Transmembrane helix</keyword>
<dbReference type="InterPro" id="IPR036890">
    <property type="entry name" value="HATPase_C_sf"/>
</dbReference>
<keyword evidence="20" id="KW-0175">Coiled coil</keyword>
<dbReference type="CDD" id="cd16917">
    <property type="entry name" value="HATPase_UhpB-NarQ-NarX-like"/>
    <property type="match status" value="1"/>
</dbReference>
<dbReference type="InterPro" id="IPR050482">
    <property type="entry name" value="Sensor_HK_TwoCompSys"/>
</dbReference>
<keyword evidence="10" id="KW-0479">Metal-binding</keyword>
<evidence type="ECO:0000259" key="23">
    <source>
        <dbReference type="PROSITE" id="PS50109"/>
    </source>
</evidence>
<comment type="cofactor">
    <cofactor evidence="2">
        <name>[4Fe-4S] cluster</name>
        <dbReference type="ChEBI" id="CHEBI:49883"/>
    </cofactor>
</comment>
<dbReference type="PRINTS" id="PR00344">
    <property type="entry name" value="BCTRLSENSOR"/>
</dbReference>
<comment type="catalytic activity">
    <reaction evidence="1">
        <text>ATP + protein L-histidine = ADP + protein N-phospho-L-histidine.</text>
        <dbReference type="EC" id="2.7.13.3"/>
    </reaction>
</comment>
<keyword evidence="15" id="KW-0902">Two-component regulatory system</keyword>
<dbReference type="SUPFAM" id="SSF48452">
    <property type="entry name" value="TPR-like"/>
    <property type="match status" value="2"/>
</dbReference>
<feature type="signal peptide" evidence="22">
    <location>
        <begin position="1"/>
        <end position="21"/>
    </location>
</feature>
<dbReference type="InterPro" id="IPR019734">
    <property type="entry name" value="TPR_rpt"/>
</dbReference>
<evidence type="ECO:0000256" key="12">
    <source>
        <dbReference type="ARBA" id="ARBA00022777"/>
    </source>
</evidence>
<dbReference type="Proteomes" id="UP000321533">
    <property type="component" value="Chromosome"/>
</dbReference>
<dbReference type="PANTHER" id="PTHR24421:SF10">
    <property type="entry name" value="NITRATE_NITRITE SENSOR PROTEIN NARQ"/>
    <property type="match status" value="1"/>
</dbReference>
<evidence type="ECO:0000256" key="6">
    <source>
        <dbReference type="ARBA" id="ARBA00022485"/>
    </source>
</evidence>
<dbReference type="OrthoDB" id="617348at2"/>
<evidence type="ECO:0000313" key="24">
    <source>
        <dbReference type="EMBL" id="QEC67389.1"/>
    </source>
</evidence>
<keyword evidence="16" id="KW-0411">Iron-sulfur</keyword>
<keyword evidence="13" id="KW-0067">ATP-binding</keyword>
<evidence type="ECO:0000256" key="3">
    <source>
        <dbReference type="ARBA" id="ARBA00004496"/>
    </source>
</evidence>
<keyword evidence="12" id="KW-0418">Kinase</keyword>
<dbReference type="InterPro" id="IPR004358">
    <property type="entry name" value="Sig_transdc_His_kin-like_C"/>
</dbReference>
<evidence type="ECO:0000256" key="17">
    <source>
        <dbReference type="ARBA" id="ARBA00024827"/>
    </source>
</evidence>
<gene>
    <name evidence="24" type="ORF">FRZ67_08795</name>
</gene>
<dbReference type="Pfam" id="PF13424">
    <property type="entry name" value="TPR_12"/>
    <property type="match status" value="2"/>
</dbReference>
<dbReference type="EMBL" id="CP042435">
    <property type="protein sequence ID" value="QEC67389.1"/>
    <property type="molecule type" value="Genomic_DNA"/>
</dbReference>
<evidence type="ECO:0000256" key="16">
    <source>
        <dbReference type="ARBA" id="ARBA00023014"/>
    </source>
</evidence>
<organism evidence="24 25">
    <name type="scientific">Panacibacter ginsenosidivorans</name>
    <dbReference type="NCBI Taxonomy" id="1813871"/>
    <lineage>
        <taxon>Bacteria</taxon>
        <taxon>Pseudomonadati</taxon>
        <taxon>Bacteroidota</taxon>
        <taxon>Chitinophagia</taxon>
        <taxon>Chitinophagales</taxon>
        <taxon>Chitinophagaceae</taxon>
        <taxon>Panacibacter</taxon>
    </lineage>
</organism>
<dbReference type="GO" id="GO:0046983">
    <property type="term" value="F:protein dimerization activity"/>
    <property type="evidence" value="ECO:0007669"/>
    <property type="project" value="InterPro"/>
</dbReference>
<evidence type="ECO:0000256" key="5">
    <source>
        <dbReference type="ARBA" id="ARBA00017322"/>
    </source>
</evidence>
<evidence type="ECO:0000256" key="8">
    <source>
        <dbReference type="ARBA" id="ARBA00022553"/>
    </source>
</evidence>
<keyword evidence="9" id="KW-0808">Transferase</keyword>
<dbReference type="PROSITE" id="PS50005">
    <property type="entry name" value="TPR"/>
    <property type="match status" value="1"/>
</dbReference>
<keyword evidence="21" id="KW-0812">Transmembrane</keyword>
<dbReference type="SMART" id="SM00387">
    <property type="entry name" value="HATPase_c"/>
    <property type="match status" value="1"/>
</dbReference>
<dbReference type="SUPFAM" id="SSF55874">
    <property type="entry name" value="ATPase domain of HSP90 chaperone/DNA topoisomerase II/histidine kinase"/>
    <property type="match status" value="1"/>
</dbReference>
<dbReference type="EC" id="2.7.13.3" evidence="4"/>
<keyword evidence="22" id="KW-0732">Signal</keyword>
<keyword evidence="8" id="KW-0597">Phosphoprotein</keyword>
<dbReference type="InterPro" id="IPR005467">
    <property type="entry name" value="His_kinase_dom"/>
</dbReference>
<feature type="chain" id="PRO_5023080674" description="Oxygen sensor histidine kinase NreB" evidence="22">
    <location>
        <begin position="22"/>
        <end position="601"/>
    </location>
</feature>
<dbReference type="InterPro" id="IPR011990">
    <property type="entry name" value="TPR-like_helical_dom_sf"/>
</dbReference>
<evidence type="ECO:0000256" key="4">
    <source>
        <dbReference type="ARBA" id="ARBA00012438"/>
    </source>
</evidence>